<dbReference type="OrthoDB" id="3440574at2"/>
<organism evidence="1 2">
    <name type="scientific">Saccharopolyspora hirsuta</name>
    <dbReference type="NCBI Taxonomy" id="1837"/>
    <lineage>
        <taxon>Bacteria</taxon>
        <taxon>Bacillati</taxon>
        <taxon>Actinomycetota</taxon>
        <taxon>Actinomycetes</taxon>
        <taxon>Pseudonocardiales</taxon>
        <taxon>Pseudonocardiaceae</taxon>
        <taxon>Saccharopolyspora</taxon>
    </lineage>
</organism>
<reference evidence="1 2" key="1">
    <citation type="submission" date="2019-09" db="EMBL/GenBank/DDBJ databases">
        <title>Draft genome sequence of the thermophilic Saccharopolyspora hirsuta VKM Ac-666T.</title>
        <authorList>
            <person name="Lobastova T.G."/>
            <person name="Fokina V."/>
            <person name="Bragin E.Y."/>
            <person name="Shtratnikova V.Y."/>
            <person name="Starodumova I.P."/>
            <person name="Tarlachkov S.V."/>
            <person name="Donova M.V."/>
        </authorList>
    </citation>
    <scope>NUCLEOTIDE SEQUENCE [LARGE SCALE GENOMIC DNA]</scope>
    <source>
        <strain evidence="1 2">VKM Ac-666</strain>
    </source>
</reference>
<gene>
    <name evidence="1" type="ORF">F1721_22350</name>
</gene>
<name>A0A5M7BTR8_SACHI</name>
<comment type="caution">
    <text evidence="1">The sequence shown here is derived from an EMBL/GenBank/DDBJ whole genome shotgun (WGS) entry which is preliminary data.</text>
</comment>
<sequence>MRESGELPSFDGVRDTLDLISSLYAERPRDRADLPMVCLVRPEEHENLLRAISQRLDEARPHRVPHALVELEGPIRLPRDAGPERVSEPAHADVQQVRDLLVDIAHELAQARNSRSGRLRFPRLSLAVWPMAHDVRVGGENTPRLLRRQLRERGIDQRMSGALDALERRPQDLPLWLRWAPGLIGALRGGRAA</sequence>
<proteinExistence type="predicted"/>
<dbReference type="RefSeq" id="WP_150068701.1">
    <property type="nucleotide sequence ID" value="NZ_JBEPDJ010000009.1"/>
</dbReference>
<dbReference type="EMBL" id="VWPH01000010">
    <property type="protein sequence ID" value="KAA5830601.1"/>
    <property type="molecule type" value="Genomic_DNA"/>
</dbReference>
<accession>A0A5M7BTR8</accession>
<dbReference type="AlphaFoldDB" id="A0A5M7BTR8"/>
<keyword evidence="2" id="KW-1185">Reference proteome</keyword>
<evidence type="ECO:0000313" key="2">
    <source>
        <dbReference type="Proteomes" id="UP000323946"/>
    </source>
</evidence>
<evidence type="ECO:0000313" key="1">
    <source>
        <dbReference type="EMBL" id="KAA5830601.1"/>
    </source>
</evidence>
<protein>
    <submittedName>
        <fullName evidence="1">Uncharacterized protein</fullName>
    </submittedName>
</protein>
<dbReference type="Proteomes" id="UP000323946">
    <property type="component" value="Unassembled WGS sequence"/>
</dbReference>